<evidence type="ECO:0000313" key="3">
    <source>
        <dbReference type="Proteomes" id="UP000295793"/>
    </source>
</evidence>
<accession>A0A4R3I3D3</accession>
<keyword evidence="3" id="KW-1185">Reference proteome</keyword>
<reference evidence="2 3" key="1">
    <citation type="submission" date="2019-03" db="EMBL/GenBank/DDBJ databases">
        <title>Genomic Encyclopedia of Archaeal and Bacterial Type Strains, Phase II (KMG-II): from individual species to whole genera.</title>
        <authorList>
            <person name="Goeker M."/>
        </authorList>
    </citation>
    <scope>NUCLEOTIDE SEQUENCE [LARGE SCALE GENOMIC DNA]</scope>
    <source>
        <strain evidence="2 3">DSM 15388</strain>
    </source>
</reference>
<dbReference type="OrthoDB" id="6197973at2"/>
<gene>
    <name evidence="2" type="ORF">BCF53_10934</name>
</gene>
<evidence type="ECO:0000256" key="1">
    <source>
        <dbReference type="SAM" id="SignalP"/>
    </source>
</evidence>
<sequence length="395" mass="44194">MRKPTQLIALTGLTCLGGLQFSMAQTSPFEVSSNAVSTHKDAYAACNSAFIKAEDKALNEIKQHFTINNSNPHYVALLIRQNEQRTLTDAGLTSCRFEGTWRAEISKTLKIGSEQAIDGNYISYCADERKGDVCWFDIVDQAKADLYDTLDQQYANSPAYRLVYRDFSGSQRDSYTNGQLKMTANGTFYFDVVSARSETPAKVKIQPYAPRPKTSARKIVPYQPEKVAVKEQEKPLSFTLSFTFDGNEEASADDLAISSNRFGMGIWHQNRIGAGLFIGEDTVGIANSNDNVKNDGSYDTFGLGIGYRMFDDNRFTIENMLYYVNTEDYSTTVDPDNCSTCTSTSFESEDYLQATINFKTNMSPGINVGWMFTWKFLDQEGVDQLSSGLYLEAQF</sequence>
<keyword evidence="1" id="KW-0732">Signal</keyword>
<evidence type="ECO:0000313" key="2">
    <source>
        <dbReference type="EMBL" id="TCS40325.1"/>
    </source>
</evidence>
<organism evidence="2 3">
    <name type="scientific">Reinekea marinisedimentorum</name>
    <dbReference type="NCBI Taxonomy" id="230495"/>
    <lineage>
        <taxon>Bacteria</taxon>
        <taxon>Pseudomonadati</taxon>
        <taxon>Pseudomonadota</taxon>
        <taxon>Gammaproteobacteria</taxon>
        <taxon>Oceanospirillales</taxon>
        <taxon>Saccharospirillaceae</taxon>
        <taxon>Reinekea</taxon>
    </lineage>
</organism>
<feature type="signal peptide" evidence="1">
    <location>
        <begin position="1"/>
        <end position="24"/>
    </location>
</feature>
<protein>
    <submittedName>
        <fullName evidence="2">Uncharacterized protein</fullName>
    </submittedName>
</protein>
<proteinExistence type="predicted"/>
<name>A0A4R3I3D3_9GAMM</name>
<dbReference type="Proteomes" id="UP000295793">
    <property type="component" value="Unassembled WGS sequence"/>
</dbReference>
<dbReference type="EMBL" id="SLZR01000009">
    <property type="protein sequence ID" value="TCS40325.1"/>
    <property type="molecule type" value="Genomic_DNA"/>
</dbReference>
<dbReference type="AlphaFoldDB" id="A0A4R3I3D3"/>
<feature type="chain" id="PRO_5020850409" evidence="1">
    <location>
        <begin position="25"/>
        <end position="395"/>
    </location>
</feature>
<comment type="caution">
    <text evidence="2">The sequence shown here is derived from an EMBL/GenBank/DDBJ whole genome shotgun (WGS) entry which is preliminary data.</text>
</comment>
<dbReference type="RefSeq" id="WP_132701840.1">
    <property type="nucleotide sequence ID" value="NZ_SLZR01000009.1"/>
</dbReference>